<dbReference type="AlphaFoldDB" id="A0A8T0DYH2"/>
<comment type="caution">
    <text evidence="2">The sequence shown here is derived from an EMBL/GenBank/DDBJ whole genome shotgun (WGS) entry which is preliminary data.</text>
</comment>
<sequence length="166" mass="18868">MLQSEGLPKLHCKSHTSAYARSKGLVGNHTPNSSRPTRSIFPKPNQAPLSTIPTLSTTNRSSGSHCKLLNKRTSTTGINTTSRLHNSNWKIPNTGGSQRNPYLKHTQETSKSIRVFGPNCKRHFLPSTKDQALFEKQRTIIYALNEIMRDYEQTQYEAFRKSREMH</sequence>
<protein>
    <submittedName>
        <fullName evidence="2">Uncharacterized protein</fullName>
    </submittedName>
</protein>
<name>A0A8T0DYH2_9TREM</name>
<accession>A0A8T0DYH2</accession>
<reference evidence="2 3" key="1">
    <citation type="submission" date="2019-07" db="EMBL/GenBank/DDBJ databases">
        <title>Annotation for the trematode Paragonimus westermani.</title>
        <authorList>
            <person name="Choi Y.-J."/>
        </authorList>
    </citation>
    <scope>NUCLEOTIDE SEQUENCE [LARGE SCALE GENOMIC DNA]</scope>
    <source>
        <strain evidence="2">180907_Pwestermani</strain>
    </source>
</reference>
<dbReference type="Proteomes" id="UP000699462">
    <property type="component" value="Unassembled WGS sequence"/>
</dbReference>
<evidence type="ECO:0000313" key="2">
    <source>
        <dbReference type="EMBL" id="KAF8572254.1"/>
    </source>
</evidence>
<feature type="region of interest" description="Disordered" evidence="1">
    <location>
        <begin position="21"/>
        <end position="49"/>
    </location>
</feature>
<evidence type="ECO:0000313" key="3">
    <source>
        <dbReference type="Proteomes" id="UP000699462"/>
    </source>
</evidence>
<keyword evidence="3" id="KW-1185">Reference proteome</keyword>
<dbReference type="EMBL" id="JTDF01000111">
    <property type="protein sequence ID" value="KAF8572254.1"/>
    <property type="molecule type" value="Genomic_DNA"/>
</dbReference>
<dbReference type="OrthoDB" id="10035051at2759"/>
<feature type="region of interest" description="Disordered" evidence="1">
    <location>
        <begin position="77"/>
        <end position="102"/>
    </location>
</feature>
<evidence type="ECO:0000256" key="1">
    <source>
        <dbReference type="SAM" id="MobiDB-lite"/>
    </source>
</evidence>
<feature type="compositionally biased region" description="Polar residues" evidence="1">
    <location>
        <begin position="77"/>
        <end position="100"/>
    </location>
</feature>
<organism evidence="2 3">
    <name type="scientific">Paragonimus westermani</name>
    <dbReference type="NCBI Taxonomy" id="34504"/>
    <lineage>
        <taxon>Eukaryota</taxon>
        <taxon>Metazoa</taxon>
        <taxon>Spiralia</taxon>
        <taxon>Lophotrochozoa</taxon>
        <taxon>Platyhelminthes</taxon>
        <taxon>Trematoda</taxon>
        <taxon>Digenea</taxon>
        <taxon>Plagiorchiida</taxon>
        <taxon>Troglotremata</taxon>
        <taxon>Troglotrematidae</taxon>
        <taxon>Paragonimus</taxon>
    </lineage>
</organism>
<gene>
    <name evidence="2" type="ORF">P879_02204</name>
</gene>
<proteinExistence type="predicted"/>